<dbReference type="SUPFAM" id="SSF55347">
    <property type="entry name" value="Glyceraldehyde-3-phosphate dehydrogenase-like, C-terminal domain"/>
    <property type="match status" value="1"/>
</dbReference>
<name>A0A382J5G2_9ZZZZ</name>
<dbReference type="SUPFAM" id="SSF51735">
    <property type="entry name" value="NAD(P)-binding Rossmann-fold domains"/>
    <property type="match status" value="1"/>
</dbReference>
<sequence length="349" mass="38480">RHIEAISQLTTCRLVGLNARKQGPLKEQAARLNVKAYPTLSDALNDSEVDAVVIATPHPSHKEITIESLESGKHVLVEKPIGVTPSEADEMVAAARKYNLKLSVLFNNRFRSESIKMKELVDSGCIGEIYRATVSSGMFRTQDYYNQLPWRGTWGLEGGGALLNQGIHAIDLFISLLGLPHAVFGQIRTLKHSIEVEDYASALLEYNDGFLATLHCDTVQAPQRQRMEIYGNQGAIIMDDWNLSLHTLKTPLQDFMDNAPGMFASPEVDEEKFVIGQIKNTHAPAIDDFCRAIIENRDPMITGEEGAKAQELVAAIILSGCTGNRISLPVNRNAYDDLLANLTKSGRLP</sequence>
<reference evidence="3" key="1">
    <citation type="submission" date="2018-05" db="EMBL/GenBank/DDBJ databases">
        <authorList>
            <person name="Lanie J.A."/>
            <person name="Ng W.-L."/>
            <person name="Kazmierczak K.M."/>
            <person name="Andrzejewski T.M."/>
            <person name="Davidsen T.M."/>
            <person name="Wayne K.J."/>
            <person name="Tettelin H."/>
            <person name="Glass J.I."/>
            <person name="Rusch D."/>
            <person name="Podicherti R."/>
            <person name="Tsui H.-C.T."/>
            <person name="Winkler M.E."/>
        </authorList>
    </citation>
    <scope>NUCLEOTIDE SEQUENCE</scope>
</reference>
<dbReference type="AlphaFoldDB" id="A0A382J5G2"/>
<dbReference type="Gene3D" id="3.40.50.720">
    <property type="entry name" value="NAD(P)-binding Rossmann-like Domain"/>
    <property type="match status" value="1"/>
</dbReference>
<dbReference type="PANTHER" id="PTHR43249:SF1">
    <property type="entry name" value="D-GLUCOSIDE 3-DEHYDROGENASE"/>
    <property type="match status" value="1"/>
</dbReference>
<dbReference type="GO" id="GO:0000166">
    <property type="term" value="F:nucleotide binding"/>
    <property type="evidence" value="ECO:0007669"/>
    <property type="project" value="InterPro"/>
</dbReference>
<proteinExistence type="predicted"/>
<organism evidence="3">
    <name type="scientific">marine metagenome</name>
    <dbReference type="NCBI Taxonomy" id="408172"/>
    <lineage>
        <taxon>unclassified sequences</taxon>
        <taxon>metagenomes</taxon>
        <taxon>ecological metagenomes</taxon>
    </lineage>
</organism>
<accession>A0A382J5G2</accession>
<dbReference type="Pfam" id="PF22725">
    <property type="entry name" value="GFO_IDH_MocA_C3"/>
    <property type="match status" value="1"/>
</dbReference>
<protein>
    <recommendedName>
        <fullName evidence="4">Gfo/Idh/MocA-like oxidoreductase N-terminal domain-containing protein</fullName>
    </recommendedName>
</protein>
<evidence type="ECO:0008006" key="4">
    <source>
        <dbReference type="Google" id="ProtNLM"/>
    </source>
</evidence>
<dbReference type="InterPro" id="IPR036291">
    <property type="entry name" value="NAD(P)-bd_dom_sf"/>
</dbReference>
<dbReference type="EMBL" id="UINC01071826">
    <property type="protein sequence ID" value="SVC07038.1"/>
    <property type="molecule type" value="Genomic_DNA"/>
</dbReference>
<dbReference type="InterPro" id="IPR000683">
    <property type="entry name" value="Gfo/Idh/MocA-like_OxRdtase_N"/>
</dbReference>
<dbReference type="Pfam" id="PF01408">
    <property type="entry name" value="GFO_IDH_MocA"/>
    <property type="match status" value="1"/>
</dbReference>
<dbReference type="InterPro" id="IPR052515">
    <property type="entry name" value="Gfo/Idh/MocA_Oxidoreductase"/>
</dbReference>
<evidence type="ECO:0000259" key="1">
    <source>
        <dbReference type="Pfam" id="PF01408"/>
    </source>
</evidence>
<feature type="non-terminal residue" evidence="3">
    <location>
        <position position="1"/>
    </location>
</feature>
<evidence type="ECO:0000313" key="3">
    <source>
        <dbReference type="EMBL" id="SVC07038.1"/>
    </source>
</evidence>
<evidence type="ECO:0000259" key="2">
    <source>
        <dbReference type="Pfam" id="PF22725"/>
    </source>
</evidence>
<gene>
    <name evidence="3" type="ORF">METZ01_LOCUS259892</name>
</gene>
<feature type="domain" description="Gfo/Idh/MocA-like oxidoreductase N-terminal" evidence="1">
    <location>
        <begin position="2"/>
        <end position="105"/>
    </location>
</feature>
<dbReference type="InterPro" id="IPR055170">
    <property type="entry name" value="GFO_IDH_MocA-like_dom"/>
</dbReference>
<feature type="domain" description="GFO/IDH/MocA-like oxidoreductase" evidence="2">
    <location>
        <begin position="116"/>
        <end position="236"/>
    </location>
</feature>
<dbReference type="Gene3D" id="3.30.360.10">
    <property type="entry name" value="Dihydrodipicolinate Reductase, domain 2"/>
    <property type="match status" value="1"/>
</dbReference>
<dbReference type="PANTHER" id="PTHR43249">
    <property type="entry name" value="UDP-N-ACETYL-2-AMINO-2-DEOXY-D-GLUCURONATE OXIDASE"/>
    <property type="match status" value="1"/>
</dbReference>